<dbReference type="AlphaFoldDB" id="A0A0C3AP57"/>
<evidence type="ECO:0000313" key="1">
    <source>
        <dbReference type="EMBL" id="KIM66742.1"/>
    </source>
</evidence>
<sequence>MHSPVDHSPHTAVVFLPEKFIWLWRLCKGALGCPRWFRRMACRCMKNIAPCTYIHGAFL</sequence>
<dbReference type="HOGENOM" id="CLU_2962178_0_0_1"/>
<reference evidence="2" key="2">
    <citation type="submission" date="2015-01" db="EMBL/GenBank/DDBJ databases">
        <title>Evolutionary Origins and Diversification of the Mycorrhizal Mutualists.</title>
        <authorList>
            <consortium name="DOE Joint Genome Institute"/>
            <consortium name="Mycorrhizal Genomics Consortium"/>
            <person name="Kohler A."/>
            <person name="Kuo A."/>
            <person name="Nagy L.G."/>
            <person name="Floudas D."/>
            <person name="Copeland A."/>
            <person name="Barry K.W."/>
            <person name="Cichocki N."/>
            <person name="Veneault-Fourrey C."/>
            <person name="LaButti K."/>
            <person name="Lindquist E.A."/>
            <person name="Lipzen A."/>
            <person name="Lundell T."/>
            <person name="Morin E."/>
            <person name="Murat C."/>
            <person name="Riley R."/>
            <person name="Ohm R."/>
            <person name="Sun H."/>
            <person name="Tunlid A."/>
            <person name="Henrissat B."/>
            <person name="Grigoriev I.V."/>
            <person name="Hibbett D.S."/>
            <person name="Martin F."/>
        </authorList>
    </citation>
    <scope>NUCLEOTIDE SEQUENCE [LARGE SCALE GENOMIC DNA]</scope>
    <source>
        <strain evidence="2">Foug A</strain>
    </source>
</reference>
<organism evidence="1 2">
    <name type="scientific">Scleroderma citrinum Foug A</name>
    <dbReference type="NCBI Taxonomy" id="1036808"/>
    <lineage>
        <taxon>Eukaryota</taxon>
        <taxon>Fungi</taxon>
        <taxon>Dikarya</taxon>
        <taxon>Basidiomycota</taxon>
        <taxon>Agaricomycotina</taxon>
        <taxon>Agaricomycetes</taxon>
        <taxon>Agaricomycetidae</taxon>
        <taxon>Boletales</taxon>
        <taxon>Sclerodermatineae</taxon>
        <taxon>Sclerodermataceae</taxon>
        <taxon>Scleroderma</taxon>
    </lineage>
</organism>
<dbReference type="Proteomes" id="UP000053989">
    <property type="component" value="Unassembled WGS sequence"/>
</dbReference>
<dbReference type="InParanoid" id="A0A0C3AP57"/>
<proteinExistence type="predicted"/>
<name>A0A0C3AP57_9AGAM</name>
<keyword evidence="2" id="KW-1185">Reference proteome</keyword>
<accession>A0A0C3AP57</accession>
<gene>
    <name evidence="1" type="ORF">SCLCIDRAFT_251409</name>
</gene>
<reference evidence="1 2" key="1">
    <citation type="submission" date="2014-04" db="EMBL/GenBank/DDBJ databases">
        <authorList>
            <consortium name="DOE Joint Genome Institute"/>
            <person name="Kuo A."/>
            <person name="Kohler A."/>
            <person name="Nagy L.G."/>
            <person name="Floudas D."/>
            <person name="Copeland A."/>
            <person name="Barry K.W."/>
            <person name="Cichocki N."/>
            <person name="Veneault-Fourrey C."/>
            <person name="LaButti K."/>
            <person name="Lindquist E.A."/>
            <person name="Lipzen A."/>
            <person name="Lundell T."/>
            <person name="Morin E."/>
            <person name="Murat C."/>
            <person name="Sun H."/>
            <person name="Tunlid A."/>
            <person name="Henrissat B."/>
            <person name="Grigoriev I.V."/>
            <person name="Hibbett D.S."/>
            <person name="Martin F."/>
            <person name="Nordberg H.P."/>
            <person name="Cantor M.N."/>
            <person name="Hua S.X."/>
        </authorList>
    </citation>
    <scope>NUCLEOTIDE SEQUENCE [LARGE SCALE GENOMIC DNA]</scope>
    <source>
        <strain evidence="1 2">Foug A</strain>
    </source>
</reference>
<protein>
    <submittedName>
        <fullName evidence="1">Uncharacterized protein</fullName>
    </submittedName>
</protein>
<evidence type="ECO:0000313" key="2">
    <source>
        <dbReference type="Proteomes" id="UP000053989"/>
    </source>
</evidence>
<dbReference type="EMBL" id="KN822015">
    <property type="protein sequence ID" value="KIM66742.1"/>
    <property type="molecule type" value="Genomic_DNA"/>
</dbReference>